<dbReference type="EMBL" id="JARQWQ010000034">
    <property type="protein sequence ID" value="KAK2560981.1"/>
    <property type="molecule type" value="Genomic_DNA"/>
</dbReference>
<dbReference type="AlphaFoldDB" id="A0AAD9QGN0"/>
<proteinExistence type="predicted"/>
<name>A0AAD9QGN0_ACRCE</name>
<evidence type="ECO:0000313" key="3">
    <source>
        <dbReference type="Proteomes" id="UP001249851"/>
    </source>
</evidence>
<dbReference type="GO" id="GO:0035770">
    <property type="term" value="C:ribonucleoprotein granule"/>
    <property type="evidence" value="ECO:0007669"/>
    <property type="project" value="TreeGrafter"/>
</dbReference>
<organism evidence="2 3">
    <name type="scientific">Acropora cervicornis</name>
    <name type="common">Staghorn coral</name>
    <dbReference type="NCBI Taxonomy" id="6130"/>
    <lineage>
        <taxon>Eukaryota</taxon>
        <taxon>Metazoa</taxon>
        <taxon>Cnidaria</taxon>
        <taxon>Anthozoa</taxon>
        <taxon>Hexacorallia</taxon>
        <taxon>Scleractinia</taxon>
        <taxon>Astrocoeniina</taxon>
        <taxon>Acroporidae</taxon>
        <taxon>Acropora</taxon>
    </lineage>
</organism>
<keyword evidence="3" id="KW-1185">Reference proteome</keyword>
<dbReference type="Proteomes" id="UP001249851">
    <property type="component" value="Unassembled WGS sequence"/>
</dbReference>
<sequence length="696" mass="79266">MAVTSLFRSTAMADGTSHANDGTVENLLDRVSLHFPWSGRRRDRGRHFSPSLPGDRYLKLGSKSDPRAEILGTIVWYDALAPRPECTGDMEARAWAQGWPKWRLNWETQGNSNTHKPIDKLLRDGGVKTKMFAVSSIQPLLFLGLRPCFYETFSLRTLKQLKNVRRASSTLVKIKKPRSKLNWIFMPSNVAKCPPYSSRSSANQPTYAKSLNVKLSSLETTRQHLELFESVKSSASTGDKVQILLKMSKIANVDGKQKELLQKEHNMDSSAYTELLYDICNEISQCNSWSLANLMWALGKMPERDHKVVKVCEKEILLRGIASFNANEICQIVNGCSNLNLTTSNVFIKLQDAILSKEVKVEDLINIRELSGILLSFSKADNAFVEVFHVFLKEMLSRDVSQIDSRGLVDFVWAFAKKGIKAGKLFLRVEEEFLRRGMDDFTSVDIGRILWAFAMAQMGSKQFFHYVDHKLLSHDVGTLDNAVLLQIVWSFAKRKVTQAQVFDTVEGEVYKRRIHTFKIHELVLILFSFVSAKRYNAALIAEIEGELCSRDAKQFKKGDLAQIAWSLGRAGKSKSQLFHTIETEIFQRDEENLPSKEHHMLMLMRGFVEANRGTKKLFEFFAGYFCRMGFQNLHERGICECAWCFSNSGIDTREVFDLLEKEICQHSKYAFNDSQIAVIRKSFQKAGKGDIQLHSL</sequence>
<dbReference type="GO" id="GO:0005759">
    <property type="term" value="C:mitochondrial matrix"/>
    <property type="evidence" value="ECO:0007669"/>
    <property type="project" value="TreeGrafter"/>
</dbReference>
<comment type="caution">
    <text evidence="2">The sequence shown here is derived from an EMBL/GenBank/DDBJ whole genome shotgun (WGS) entry which is preliminary data.</text>
</comment>
<dbReference type="GO" id="GO:0000963">
    <property type="term" value="P:mitochondrial RNA processing"/>
    <property type="evidence" value="ECO:0007669"/>
    <property type="project" value="TreeGrafter"/>
</dbReference>
<feature type="region of interest" description="Disordered" evidence="1">
    <location>
        <begin position="1"/>
        <end position="21"/>
    </location>
</feature>
<reference evidence="2" key="2">
    <citation type="journal article" date="2023" name="Science">
        <title>Genomic signatures of disease resistance in endangered staghorn corals.</title>
        <authorList>
            <person name="Vollmer S.V."/>
            <person name="Selwyn J.D."/>
            <person name="Despard B.A."/>
            <person name="Roesel C.L."/>
        </authorList>
    </citation>
    <scope>NUCLEOTIDE SEQUENCE</scope>
    <source>
        <strain evidence="2">K2</strain>
    </source>
</reference>
<reference evidence="2" key="1">
    <citation type="journal article" date="2023" name="G3 (Bethesda)">
        <title>Whole genome assembly and annotation of the endangered Caribbean coral Acropora cervicornis.</title>
        <authorList>
            <person name="Selwyn J.D."/>
            <person name="Vollmer S.V."/>
        </authorList>
    </citation>
    <scope>NUCLEOTIDE SEQUENCE</scope>
    <source>
        <strain evidence="2">K2</strain>
    </source>
</reference>
<protein>
    <submittedName>
        <fullName evidence="2">Uncharacterized protein</fullName>
    </submittedName>
</protein>
<gene>
    <name evidence="2" type="ORF">P5673_016105</name>
</gene>
<evidence type="ECO:0000313" key="2">
    <source>
        <dbReference type="EMBL" id="KAK2560981.1"/>
    </source>
</evidence>
<dbReference type="InterPro" id="IPR050870">
    <property type="entry name" value="FAST_kinase"/>
</dbReference>
<dbReference type="GO" id="GO:0003723">
    <property type="term" value="F:RNA binding"/>
    <property type="evidence" value="ECO:0007669"/>
    <property type="project" value="TreeGrafter"/>
</dbReference>
<dbReference type="GO" id="GO:0044528">
    <property type="term" value="P:regulation of mitochondrial mRNA stability"/>
    <property type="evidence" value="ECO:0007669"/>
    <property type="project" value="TreeGrafter"/>
</dbReference>
<dbReference type="PANTHER" id="PTHR21228:SF40">
    <property type="entry name" value="LD45607P"/>
    <property type="match status" value="1"/>
</dbReference>
<accession>A0AAD9QGN0</accession>
<dbReference type="PANTHER" id="PTHR21228">
    <property type="entry name" value="FAST LEU-RICH DOMAIN-CONTAINING"/>
    <property type="match status" value="1"/>
</dbReference>
<evidence type="ECO:0000256" key="1">
    <source>
        <dbReference type="SAM" id="MobiDB-lite"/>
    </source>
</evidence>